<protein>
    <submittedName>
        <fullName evidence="7">SPL14</fullName>
    </submittedName>
</protein>
<dbReference type="PROSITE" id="PS51141">
    <property type="entry name" value="ZF_SBP"/>
    <property type="match status" value="1"/>
</dbReference>
<dbReference type="GO" id="GO:0005634">
    <property type="term" value="C:nucleus"/>
    <property type="evidence" value="ECO:0007669"/>
    <property type="project" value="InterPro"/>
</dbReference>
<evidence type="ECO:0000256" key="3">
    <source>
        <dbReference type="ARBA" id="ARBA00022833"/>
    </source>
</evidence>
<dbReference type="InterPro" id="IPR036893">
    <property type="entry name" value="SBP_sf"/>
</dbReference>
<proteinExistence type="evidence at transcript level"/>
<dbReference type="Gene3D" id="4.10.1100.10">
    <property type="entry name" value="Transcription factor, SBP-box domain"/>
    <property type="match status" value="1"/>
</dbReference>
<dbReference type="EMBL" id="MN245052">
    <property type="protein sequence ID" value="QIL87239.1"/>
    <property type="molecule type" value="mRNA"/>
</dbReference>
<evidence type="ECO:0000256" key="1">
    <source>
        <dbReference type="ARBA" id="ARBA00022723"/>
    </source>
</evidence>
<feature type="compositionally biased region" description="Low complexity" evidence="5">
    <location>
        <begin position="284"/>
        <end position="296"/>
    </location>
</feature>
<evidence type="ECO:0000256" key="5">
    <source>
        <dbReference type="SAM" id="MobiDB-lite"/>
    </source>
</evidence>
<dbReference type="InterPro" id="IPR004333">
    <property type="entry name" value="SBP_dom"/>
</dbReference>
<dbReference type="PANTHER" id="PTHR31251">
    <property type="entry name" value="SQUAMOSA PROMOTER-BINDING-LIKE PROTEIN 4"/>
    <property type="match status" value="1"/>
</dbReference>
<evidence type="ECO:0000256" key="4">
    <source>
        <dbReference type="PROSITE-ProRule" id="PRU00470"/>
    </source>
</evidence>
<accession>A0A6G8D802</accession>
<reference evidence="7" key="1">
    <citation type="submission" date="2019-07" db="EMBL/GenBank/DDBJ databases">
        <title>Identification of SPL gene family in Rubus occidentalis.</title>
        <authorList>
            <person name="Li H."/>
        </authorList>
    </citation>
    <scope>NUCLEOTIDE SEQUENCE</scope>
</reference>
<feature type="region of interest" description="Disordered" evidence="5">
    <location>
        <begin position="281"/>
        <end position="307"/>
    </location>
</feature>
<dbReference type="PANTHER" id="PTHR31251:SF169">
    <property type="entry name" value="SQUAMOSA PROMOTER-BINDING-LIKE PROTEIN 8"/>
    <property type="match status" value="1"/>
</dbReference>
<dbReference type="AlphaFoldDB" id="A0A6G8D802"/>
<dbReference type="InterPro" id="IPR044817">
    <property type="entry name" value="SBP-like"/>
</dbReference>
<dbReference type="Pfam" id="PF03110">
    <property type="entry name" value="SBP"/>
    <property type="match status" value="1"/>
</dbReference>
<dbReference type="SUPFAM" id="SSF103612">
    <property type="entry name" value="SBT domain"/>
    <property type="match status" value="1"/>
</dbReference>
<evidence type="ECO:0000256" key="2">
    <source>
        <dbReference type="ARBA" id="ARBA00022771"/>
    </source>
</evidence>
<organism evidence="7">
    <name type="scientific">Rubus occidentalis</name>
    <name type="common">Black raspberry</name>
    <dbReference type="NCBI Taxonomy" id="75079"/>
    <lineage>
        <taxon>Eukaryota</taxon>
        <taxon>Viridiplantae</taxon>
        <taxon>Streptophyta</taxon>
        <taxon>Embryophyta</taxon>
        <taxon>Tracheophyta</taxon>
        <taxon>Spermatophyta</taxon>
        <taxon>Magnoliopsida</taxon>
        <taxon>eudicotyledons</taxon>
        <taxon>Gunneridae</taxon>
        <taxon>Pentapetalae</taxon>
        <taxon>rosids</taxon>
        <taxon>fabids</taxon>
        <taxon>Rosales</taxon>
        <taxon>Rosaceae</taxon>
        <taxon>Rosoideae</taxon>
        <taxon>Rosoideae incertae sedis</taxon>
        <taxon>Rubus</taxon>
    </lineage>
</organism>
<evidence type="ECO:0000259" key="6">
    <source>
        <dbReference type="PROSITE" id="PS51141"/>
    </source>
</evidence>
<dbReference type="GO" id="GO:0008270">
    <property type="term" value="F:zinc ion binding"/>
    <property type="evidence" value="ECO:0007669"/>
    <property type="project" value="UniProtKB-KW"/>
</dbReference>
<evidence type="ECO:0000313" key="7">
    <source>
        <dbReference type="EMBL" id="QIL87239.1"/>
    </source>
</evidence>
<keyword evidence="3" id="KW-0862">Zinc</keyword>
<sequence>MEWDFKDFAWDPNDEQLDQQKEENDLAALVGSSRTSSSRRRGAESFNLMDLKLGSSAAQEADPPSILVSSSSPPLCRTGDHHHKKLKLVSSSSSSSCLVDGCKEDLSRCREYHRRHRVCELHSKTPIVVIRGQQKRFCQQCSRFHSLVEFDEVKRSCRKRLNGHNQRRRKPKPESFYFTSKNFLSAYKGPRILHFGTPQLCATSNVRSMWPLEAKSAADNQPMLYNRHQRFNTINHQRIPPNSCIRNGGSDKQFIFLQTNDPKLAVFNQAAAPQAFMRQPFPTSPAAAASPQSTRATADHAISSDGTTQGIGSSCALYLLSSSTNPTQSLVNTGLNHLVQSNVVNSSPSGHQQLQMKSFSEFPSYCSNDHIEDKFFLRPDPDGLLDPGAQMLPILLDILVE</sequence>
<dbReference type="GO" id="GO:0003677">
    <property type="term" value="F:DNA binding"/>
    <property type="evidence" value="ECO:0007669"/>
    <property type="project" value="InterPro"/>
</dbReference>
<keyword evidence="1" id="KW-0479">Metal-binding</keyword>
<feature type="domain" description="SBP-type" evidence="6">
    <location>
        <begin position="94"/>
        <end position="171"/>
    </location>
</feature>
<keyword evidence="2 4" id="KW-0863">Zinc-finger</keyword>
<name>A0A6G8D802_RUBOC</name>